<dbReference type="Proteomes" id="UP000593567">
    <property type="component" value="Unassembled WGS sequence"/>
</dbReference>
<gene>
    <name evidence="2" type="ORF">EB796_000891</name>
</gene>
<evidence type="ECO:0000256" key="1">
    <source>
        <dbReference type="SAM" id="MobiDB-lite"/>
    </source>
</evidence>
<organism evidence="2 3">
    <name type="scientific">Bugula neritina</name>
    <name type="common">Brown bryozoan</name>
    <name type="synonym">Sertularia neritina</name>
    <dbReference type="NCBI Taxonomy" id="10212"/>
    <lineage>
        <taxon>Eukaryota</taxon>
        <taxon>Metazoa</taxon>
        <taxon>Spiralia</taxon>
        <taxon>Lophotrochozoa</taxon>
        <taxon>Bryozoa</taxon>
        <taxon>Gymnolaemata</taxon>
        <taxon>Cheilostomatida</taxon>
        <taxon>Flustrina</taxon>
        <taxon>Buguloidea</taxon>
        <taxon>Bugulidae</taxon>
        <taxon>Bugula</taxon>
    </lineage>
</organism>
<evidence type="ECO:0000313" key="2">
    <source>
        <dbReference type="EMBL" id="KAF6040807.1"/>
    </source>
</evidence>
<accession>A0A7J7KRN6</accession>
<dbReference type="EMBL" id="VXIV02000100">
    <property type="protein sequence ID" value="KAF6040807.1"/>
    <property type="molecule type" value="Genomic_DNA"/>
</dbReference>
<feature type="region of interest" description="Disordered" evidence="1">
    <location>
        <begin position="1"/>
        <end position="63"/>
    </location>
</feature>
<feature type="compositionally biased region" description="Polar residues" evidence="1">
    <location>
        <begin position="22"/>
        <end position="35"/>
    </location>
</feature>
<comment type="caution">
    <text evidence="2">The sequence shown here is derived from an EMBL/GenBank/DDBJ whole genome shotgun (WGS) entry which is preliminary data.</text>
</comment>
<protein>
    <submittedName>
        <fullName evidence="2">Uncharacterized protein</fullName>
    </submittedName>
</protein>
<dbReference type="AlphaFoldDB" id="A0A7J7KRN6"/>
<evidence type="ECO:0000313" key="3">
    <source>
        <dbReference type="Proteomes" id="UP000593567"/>
    </source>
</evidence>
<proteinExistence type="predicted"/>
<keyword evidence="3" id="KW-1185">Reference proteome</keyword>
<feature type="compositionally biased region" description="Basic residues" evidence="1">
    <location>
        <begin position="39"/>
        <end position="48"/>
    </location>
</feature>
<sequence>MEDIEQPLAKRSRLMASDPARQISSRNIPQQNGETQDTRRRRHPRRRSPGLERAEPAPTRLNYKLQRRSDQHLEEQKELLELLQEEGAIRAKDMDEYRSIEYNIVMQAPGDSIAVPATEGREPVKRIVDSDLHEGSDLFGLGATLHHVVTLSPPWDSVEDVKAARKMKIEKQERRKKVQAAIKEEVCWHISL</sequence>
<name>A0A7J7KRN6_BUGNE</name>
<reference evidence="2" key="1">
    <citation type="submission" date="2020-06" db="EMBL/GenBank/DDBJ databases">
        <title>Draft genome of Bugula neritina, a colonial animal packing powerful symbionts and potential medicines.</title>
        <authorList>
            <person name="Rayko M."/>
        </authorList>
    </citation>
    <scope>NUCLEOTIDE SEQUENCE [LARGE SCALE GENOMIC DNA]</scope>
    <source>
        <strain evidence="2">Kwan_BN1</strain>
    </source>
</reference>